<dbReference type="AlphaFoldDB" id="A0A1H8A4U2"/>
<name>A0A1H8A4U2_9RHOB</name>
<reference evidence="1 2" key="1">
    <citation type="submission" date="2016-10" db="EMBL/GenBank/DDBJ databases">
        <authorList>
            <person name="de Groot N.N."/>
        </authorList>
    </citation>
    <scope>NUCLEOTIDE SEQUENCE [LARGE SCALE GENOMIC DNA]</scope>
    <source>
        <strain evidence="1 2">DSM 3857</strain>
    </source>
</reference>
<evidence type="ECO:0000313" key="2">
    <source>
        <dbReference type="Proteomes" id="UP000198761"/>
    </source>
</evidence>
<keyword evidence="2" id="KW-1185">Reference proteome</keyword>
<accession>A0A1H8A4U2</accession>
<dbReference type="RefSeq" id="WP_091296854.1">
    <property type="nucleotide sequence ID" value="NZ_FOCE01000001.1"/>
</dbReference>
<dbReference type="Proteomes" id="UP000198761">
    <property type="component" value="Unassembled WGS sequence"/>
</dbReference>
<dbReference type="OrthoDB" id="7956241at2"/>
<dbReference type="EMBL" id="FOCE01000001">
    <property type="protein sequence ID" value="SEM64848.1"/>
    <property type="molecule type" value="Genomic_DNA"/>
</dbReference>
<proteinExistence type="predicted"/>
<organism evidence="1 2">
    <name type="scientific">Gemmobacter aquatilis</name>
    <dbReference type="NCBI Taxonomy" id="933059"/>
    <lineage>
        <taxon>Bacteria</taxon>
        <taxon>Pseudomonadati</taxon>
        <taxon>Pseudomonadota</taxon>
        <taxon>Alphaproteobacteria</taxon>
        <taxon>Rhodobacterales</taxon>
        <taxon>Paracoccaceae</taxon>
        <taxon>Gemmobacter</taxon>
    </lineage>
</organism>
<dbReference type="STRING" id="933059.SAMN04488103_101742"/>
<protein>
    <submittedName>
        <fullName evidence="1">Uncharacterized protein</fullName>
    </submittedName>
</protein>
<gene>
    <name evidence="1" type="ORF">SAMN04488103_101742</name>
</gene>
<sequence>MDRKRQIALVAALVAVGLGAGHFVQKDAPQQTASLPAVKPTTVVPLAAGPDDLPEPAPPVVKAPPATVPLASPAAVEAEACAAQLDMIPRARAMIGITLIAPCHGHQRVVIKHGGLVVTGRASANGVLFLDLPAMEPSGRVTVTFADGETVQGALPVPDMAAVQRFAVQWLDEDAFQINAFEDGADYGDPGHVSQATPHHPSDAGGFLTLLGDATVDLPMLAEVYTYPAAGKAEVVVEAAVTQATCGRELLGETLASQGGEVRTEELTLAMPECEAEGDILVLKNLAPERKLATR</sequence>
<evidence type="ECO:0000313" key="1">
    <source>
        <dbReference type="EMBL" id="SEM64848.1"/>
    </source>
</evidence>